<evidence type="ECO:0000313" key="2">
    <source>
        <dbReference type="Proteomes" id="UP001055072"/>
    </source>
</evidence>
<gene>
    <name evidence="1" type="ORF">BDY19DRAFT_992260</name>
</gene>
<organism evidence="1 2">
    <name type="scientific">Irpex rosettiformis</name>
    <dbReference type="NCBI Taxonomy" id="378272"/>
    <lineage>
        <taxon>Eukaryota</taxon>
        <taxon>Fungi</taxon>
        <taxon>Dikarya</taxon>
        <taxon>Basidiomycota</taxon>
        <taxon>Agaricomycotina</taxon>
        <taxon>Agaricomycetes</taxon>
        <taxon>Polyporales</taxon>
        <taxon>Irpicaceae</taxon>
        <taxon>Irpex</taxon>
    </lineage>
</organism>
<dbReference type="Proteomes" id="UP001055072">
    <property type="component" value="Unassembled WGS sequence"/>
</dbReference>
<accession>A0ACB8U8Z3</accession>
<name>A0ACB8U8Z3_9APHY</name>
<dbReference type="EMBL" id="MU274907">
    <property type="protein sequence ID" value="KAI0090857.1"/>
    <property type="molecule type" value="Genomic_DNA"/>
</dbReference>
<evidence type="ECO:0000313" key="1">
    <source>
        <dbReference type="EMBL" id="KAI0090857.1"/>
    </source>
</evidence>
<protein>
    <submittedName>
        <fullName evidence="1">Uncharacterized protein</fullName>
    </submittedName>
</protein>
<proteinExistence type="predicted"/>
<sequence length="209" mass="20458">MFAKITTITILAAAFVSIQALPQSGEHSCNTECFAAASAYGLPPQECSADDTTCLGCGAPGFVKAMEECLQQSCQETVTLTCDTTAVRRQFTLPIPSVAGVGILPITIPTSFSASTTITGIQGPIGLGPSGVIVGSSTVPLTSIASHATSTSDSSPKGTGTATASGSSNTASSGNNNDGGSSSGAIGVSAPFSAVVAVAGMLAGASFVL</sequence>
<keyword evidence="2" id="KW-1185">Reference proteome</keyword>
<comment type="caution">
    <text evidence="1">The sequence shown here is derived from an EMBL/GenBank/DDBJ whole genome shotgun (WGS) entry which is preliminary data.</text>
</comment>
<reference evidence="1" key="1">
    <citation type="journal article" date="2021" name="Environ. Microbiol.">
        <title>Gene family expansions and transcriptome signatures uncover fungal adaptations to wood decay.</title>
        <authorList>
            <person name="Hage H."/>
            <person name="Miyauchi S."/>
            <person name="Viragh M."/>
            <person name="Drula E."/>
            <person name="Min B."/>
            <person name="Chaduli D."/>
            <person name="Navarro D."/>
            <person name="Favel A."/>
            <person name="Norest M."/>
            <person name="Lesage-Meessen L."/>
            <person name="Balint B."/>
            <person name="Merenyi Z."/>
            <person name="de Eugenio L."/>
            <person name="Morin E."/>
            <person name="Martinez A.T."/>
            <person name="Baldrian P."/>
            <person name="Stursova M."/>
            <person name="Martinez M.J."/>
            <person name="Novotny C."/>
            <person name="Magnuson J.K."/>
            <person name="Spatafora J.W."/>
            <person name="Maurice S."/>
            <person name="Pangilinan J."/>
            <person name="Andreopoulos W."/>
            <person name="LaButti K."/>
            <person name="Hundley H."/>
            <person name="Na H."/>
            <person name="Kuo A."/>
            <person name="Barry K."/>
            <person name="Lipzen A."/>
            <person name="Henrissat B."/>
            <person name="Riley R."/>
            <person name="Ahrendt S."/>
            <person name="Nagy L.G."/>
            <person name="Grigoriev I.V."/>
            <person name="Martin F."/>
            <person name="Rosso M.N."/>
        </authorList>
    </citation>
    <scope>NUCLEOTIDE SEQUENCE</scope>
    <source>
        <strain evidence="1">CBS 384.51</strain>
    </source>
</reference>